<protein>
    <submittedName>
        <fullName evidence="3">Reverse transcriptase domain-containing protein</fullName>
    </submittedName>
</protein>
<sequence length="351" mass="40616">MIHGSVVASKPKTMQEAIEIATELMDKKIRTFVKRQTENKRKQDDNHQQPQQQQQQQQQNKRQRTLARAYTTGSCAPNATNANDLPLAHGCRVPRMPTLDNQPKGTRLVRNLLAINVEPRDTSRGIIGWQEASNRGNETRLNIISCTKTQKYMLKKMSGRFLACLLQRRGLKQSEKKADLRIRTDRVEDFNEVFPEDLPGLFHQIDKWIFQLNLIRCSLTIGELRTRYGHYEFQVMPFGLTNAPRGNYGSPERVLCKAIFDKFGIVFIDDILIYSKNKKEHEEHLKAIMELLKKEELYAKFFKCEFWFPKASPKTPTEIGHFGLDVVTKIHSNGFSKDFRDRQAIDQAYSG</sequence>
<organism evidence="3 4">
    <name type="scientific">Tanacetum coccineum</name>
    <dbReference type="NCBI Taxonomy" id="301880"/>
    <lineage>
        <taxon>Eukaryota</taxon>
        <taxon>Viridiplantae</taxon>
        <taxon>Streptophyta</taxon>
        <taxon>Embryophyta</taxon>
        <taxon>Tracheophyta</taxon>
        <taxon>Spermatophyta</taxon>
        <taxon>Magnoliopsida</taxon>
        <taxon>eudicotyledons</taxon>
        <taxon>Gunneridae</taxon>
        <taxon>Pentapetalae</taxon>
        <taxon>asterids</taxon>
        <taxon>campanulids</taxon>
        <taxon>Asterales</taxon>
        <taxon>Asteraceae</taxon>
        <taxon>Asteroideae</taxon>
        <taxon>Anthemideae</taxon>
        <taxon>Anthemidinae</taxon>
        <taxon>Tanacetum</taxon>
    </lineage>
</organism>
<dbReference type="InterPro" id="IPR000477">
    <property type="entry name" value="RT_dom"/>
</dbReference>
<reference evidence="3" key="1">
    <citation type="journal article" date="2022" name="Int. J. Mol. Sci.">
        <title>Draft Genome of Tanacetum Coccineum: Genomic Comparison of Closely Related Tanacetum-Family Plants.</title>
        <authorList>
            <person name="Yamashiro T."/>
            <person name="Shiraishi A."/>
            <person name="Nakayama K."/>
            <person name="Satake H."/>
        </authorList>
    </citation>
    <scope>NUCLEOTIDE SEQUENCE</scope>
</reference>
<accession>A0ABQ5GE31</accession>
<dbReference type="InterPro" id="IPR043502">
    <property type="entry name" value="DNA/RNA_pol_sf"/>
</dbReference>
<reference evidence="3" key="2">
    <citation type="submission" date="2022-01" db="EMBL/GenBank/DDBJ databases">
        <authorList>
            <person name="Yamashiro T."/>
            <person name="Shiraishi A."/>
            <person name="Satake H."/>
            <person name="Nakayama K."/>
        </authorList>
    </citation>
    <scope>NUCLEOTIDE SEQUENCE</scope>
</reference>
<dbReference type="Gene3D" id="3.30.70.270">
    <property type="match status" value="1"/>
</dbReference>
<dbReference type="PANTHER" id="PTHR24559">
    <property type="entry name" value="TRANSPOSON TY3-I GAG-POL POLYPROTEIN"/>
    <property type="match status" value="1"/>
</dbReference>
<proteinExistence type="predicted"/>
<dbReference type="Proteomes" id="UP001151760">
    <property type="component" value="Unassembled WGS sequence"/>
</dbReference>
<evidence type="ECO:0000313" key="4">
    <source>
        <dbReference type="Proteomes" id="UP001151760"/>
    </source>
</evidence>
<dbReference type="Gene3D" id="3.10.10.10">
    <property type="entry name" value="HIV Type 1 Reverse Transcriptase, subunit A, domain 1"/>
    <property type="match status" value="1"/>
</dbReference>
<name>A0ABQ5GE31_9ASTR</name>
<dbReference type="InterPro" id="IPR043128">
    <property type="entry name" value="Rev_trsase/Diguanyl_cyclase"/>
</dbReference>
<dbReference type="InterPro" id="IPR053134">
    <property type="entry name" value="RNA-dir_DNA_polymerase"/>
</dbReference>
<evidence type="ECO:0000313" key="3">
    <source>
        <dbReference type="EMBL" id="GJT73369.1"/>
    </source>
</evidence>
<keyword evidence="4" id="KW-1185">Reference proteome</keyword>
<evidence type="ECO:0000256" key="1">
    <source>
        <dbReference type="SAM" id="MobiDB-lite"/>
    </source>
</evidence>
<feature type="compositionally biased region" description="Low complexity" evidence="1">
    <location>
        <begin position="48"/>
        <end position="59"/>
    </location>
</feature>
<feature type="region of interest" description="Disordered" evidence="1">
    <location>
        <begin position="35"/>
        <end position="67"/>
    </location>
</feature>
<feature type="compositionally biased region" description="Basic and acidic residues" evidence="1">
    <location>
        <begin position="35"/>
        <end position="47"/>
    </location>
</feature>
<evidence type="ECO:0000259" key="2">
    <source>
        <dbReference type="Pfam" id="PF00078"/>
    </source>
</evidence>
<dbReference type="CDD" id="cd01647">
    <property type="entry name" value="RT_LTR"/>
    <property type="match status" value="1"/>
</dbReference>
<keyword evidence="3" id="KW-0695">RNA-directed DNA polymerase</keyword>
<dbReference type="GO" id="GO:0003964">
    <property type="term" value="F:RNA-directed DNA polymerase activity"/>
    <property type="evidence" value="ECO:0007669"/>
    <property type="project" value="UniProtKB-KW"/>
</dbReference>
<dbReference type="PANTHER" id="PTHR24559:SF427">
    <property type="entry name" value="RNA-DIRECTED DNA POLYMERASE"/>
    <property type="match status" value="1"/>
</dbReference>
<dbReference type="SUPFAM" id="SSF56672">
    <property type="entry name" value="DNA/RNA polymerases"/>
    <property type="match status" value="1"/>
</dbReference>
<keyword evidence="3" id="KW-0548">Nucleotidyltransferase</keyword>
<dbReference type="Pfam" id="PF00078">
    <property type="entry name" value="RVT_1"/>
    <property type="match status" value="1"/>
</dbReference>
<comment type="caution">
    <text evidence="3">The sequence shown here is derived from an EMBL/GenBank/DDBJ whole genome shotgun (WGS) entry which is preliminary data.</text>
</comment>
<dbReference type="EMBL" id="BQNB010018346">
    <property type="protein sequence ID" value="GJT73369.1"/>
    <property type="molecule type" value="Genomic_DNA"/>
</dbReference>
<feature type="domain" description="Reverse transcriptase" evidence="2">
    <location>
        <begin position="202"/>
        <end position="308"/>
    </location>
</feature>
<keyword evidence="3" id="KW-0808">Transferase</keyword>
<gene>
    <name evidence="3" type="ORF">Tco_1032655</name>
</gene>